<dbReference type="GO" id="GO:0051011">
    <property type="term" value="F:microtubule minus-end binding"/>
    <property type="evidence" value="ECO:0007669"/>
    <property type="project" value="TreeGrafter"/>
</dbReference>
<comment type="caution">
    <text evidence="10">The sequence shown here is derived from an EMBL/GenBank/DDBJ whole genome shotgun (WGS) entry which is preliminary data.</text>
</comment>
<dbReference type="Pfam" id="PF17681">
    <property type="entry name" value="GCP_N_terminal"/>
    <property type="match status" value="1"/>
</dbReference>
<feature type="compositionally biased region" description="Low complexity" evidence="6">
    <location>
        <begin position="653"/>
        <end position="673"/>
    </location>
</feature>
<dbReference type="PANTHER" id="PTHR19302">
    <property type="entry name" value="GAMMA TUBULIN COMPLEX PROTEIN"/>
    <property type="match status" value="1"/>
</dbReference>
<dbReference type="InterPro" id="IPR040457">
    <property type="entry name" value="GCP_C"/>
</dbReference>
<proteinExistence type="inferred from homology"/>
<feature type="region of interest" description="Disordered" evidence="6">
    <location>
        <begin position="166"/>
        <end position="205"/>
    </location>
</feature>
<keyword evidence="5" id="KW-0206">Cytoskeleton</keyword>
<feature type="compositionally biased region" description="Polar residues" evidence="6">
    <location>
        <begin position="1232"/>
        <end position="1260"/>
    </location>
</feature>
<evidence type="ECO:0000313" key="10">
    <source>
        <dbReference type="EMBL" id="KAJ2904460.1"/>
    </source>
</evidence>
<dbReference type="GO" id="GO:0051321">
    <property type="term" value="P:meiotic cell cycle"/>
    <property type="evidence" value="ECO:0007669"/>
    <property type="project" value="TreeGrafter"/>
</dbReference>
<dbReference type="InterPro" id="IPR041470">
    <property type="entry name" value="GCP_N"/>
</dbReference>
<feature type="region of interest" description="Disordered" evidence="6">
    <location>
        <begin position="1429"/>
        <end position="1469"/>
    </location>
</feature>
<reference evidence="10" key="1">
    <citation type="submission" date="2022-07" db="EMBL/GenBank/DDBJ databases">
        <title>Draft genome sequence of Zalerion maritima ATCC 34329, a (micro)plastics degrading marine fungus.</title>
        <authorList>
            <person name="Paco A."/>
            <person name="Goncalves M.F.M."/>
            <person name="Rocha-Santos T.A.P."/>
            <person name="Alves A."/>
        </authorList>
    </citation>
    <scope>NUCLEOTIDE SEQUENCE</scope>
    <source>
        <strain evidence="10">ATCC 34329</strain>
    </source>
</reference>
<evidence type="ECO:0000256" key="4">
    <source>
        <dbReference type="ARBA" id="ARBA00022701"/>
    </source>
</evidence>
<feature type="region of interest" description="Disordered" evidence="6">
    <location>
        <begin position="1232"/>
        <end position="1312"/>
    </location>
</feature>
<feature type="compositionally biased region" description="Gly residues" evidence="6">
    <location>
        <begin position="1287"/>
        <end position="1299"/>
    </location>
</feature>
<dbReference type="GO" id="GO:0044732">
    <property type="term" value="C:mitotic spindle pole body"/>
    <property type="evidence" value="ECO:0007669"/>
    <property type="project" value="TreeGrafter"/>
</dbReference>
<feature type="compositionally biased region" description="Low complexity" evidence="6">
    <location>
        <begin position="166"/>
        <end position="179"/>
    </location>
</feature>
<name>A0AAD5WTH2_9PEZI</name>
<dbReference type="GO" id="GO:0043015">
    <property type="term" value="F:gamma-tubulin binding"/>
    <property type="evidence" value="ECO:0007669"/>
    <property type="project" value="InterPro"/>
</dbReference>
<dbReference type="GO" id="GO:0007020">
    <property type="term" value="P:microtubule nucleation"/>
    <property type="evidence" value="ECO:0007669"/>
    <property type="project" value="InterPro"/>
</dbReference>
<feature type="compositionally biased region" description="Basic and acidic residues" evidence="6">
    <location>
        <begin position="362"/>
        <end position="379"/>
    </location>
</feature>
<evidence type="ECO:0000256" key="6">
    <source>
        <dbReference type="SAM" id="MobiDB-lite"/>
    </source>
</evidence>
<feature type="compositionally biased region" description="Acidic residues" evidence="6">
    <location>
        <begin position="1444"/>
        <end position="1454"/>
    </location>
</feature>
<protein>
    <submittedName>
        <fullName evidence="10">Spc97/Spc98 family protein</fullName>
    </submittedName>
</protein>
<comment type="similarity">
    <text evidence="2">Belongs to the TUBGCP family.</text>
</comment>
<dbReference type="EMBL" id="JAKWBI020000053">
    <property type="protein sequence ID" value="KAJ2904460.1"/>
    <property type="molecule type" value="Genomic_DNA"/>
</dbReference>
<dbReference type="InterPro" id="IPR007259">
    <property type="entry name" value="GCP"/>
</dbReference>
<dbReference type="InterPro" id="IPR042241">
    <property type="entry name" value="GCP_C_sf"/>
</dbReference>
<feature type="domain" description="Gamma tubulin complex component C-terminal" evidence="7">
    <location>
        <begin position="958"/>
        <end position="1494"/>
    </location>
</feature>
<evidence type="ECO:0000313" key="11">
    <source>
        <dbReference type="Proteomes" id="UP001201980"/>
    </source>
</evidence>
<comment type="subcellular location">
    <subcellularLocation>
        <location evidence="1">Cytoplasm</location>
        <location evidence="1">Cytoskeleton</location>
        <location evidence="1">Microtubule organizing center</location>
    </subcellularLocation>
</comment>
<dbReference type="GO" id="GO:0005874">
    <property type="term" value="C:microtubule"/>
    <property type="evidence" value="ECO:0007669"/>
    <property type="project" value="UniProtKB-KW"/>
</dbReference>
<evidence type="ECO:0000256" key="5">
    <source>
        <dbReference type="ARBA" id="ARBA00023212"/>
    </source>
</evidence>
<feature type="region of interest" description="Disordered" evidence="6">
    <location>
        <begin position="537"/>
        <end position="556"/>
    </location>
</feature>
<dbReference type="Pfam" id="PF06911">
    <property type="entry name" value="Senescence"/>
    <property type="match status" value="1"/>
</dbReference>
<feature type="compositionally biased region" description="Polar residues" evidence="6">
    <location>
        <begin position="547"/>
        <end position="556"/>
    </location>
</feature>
<dbReference type="GO" id="GO:0000922">
    <property type="term" value="C:spindle pole"/>
    <property type="evidence" value="ECO:0007669"/>
    <property type="project" value="InterPro"/>
</dbReference>
<accession>A0AAD5WTH2</accession>
<dbReference type="Proteomes" id="UP001201980">
    <property type="component" value="Unassembled WGS sequence"/>
</dbReference>
<feature type="region of interest" description="Disordered" evidence="6">
    <location>
        <begin position="357"/>
        <end position="379"/>
    </location>
</feature>
<dbReference type="Gene3D" id="1.20.120.1900">
    <property type="entry name" value="Gamma-tubulin complex, C-terminal domain"/>
    <property type="match status" value="1"/>
</dbReference>
<dbReference type="Pfam" id="PF04130">
    <property type="entry name" value="GCP_C_terminal"/>
    <property type="match status" value="1"/>
</dbReference>
<feature type="domain" description="Senescence" evidence="8">
    <location>
        <begin position="276"/>
        <end position="462"/>
    </location>
</feature>
<sequence>MASGHNDPKLLYAINGVEAFHMVDGKEESLTPSGPQTLSLLMVPTSSLFADPATTEPGALTEEDFYLHLHLPPELDLPLPATTQIYHKPPTSYLIPRWDMGPDSGAFTRIQFPSPGSRKGIQEDVDTFETILAQCTSFLERAPPPTAASTAPSAAAKAKAAEHLASSSASSSKARSATSEQLPAYNPAEFKPGEAYATGSHSSHHGGQIVLVDEEDGSVIGELGEGFDIVEDDALKAGSKDPVEITLPADGSHNISVQPASQQYVEMEMHPAYKKSSLVSHASLASRLIVTTSDMVSKALQGGADTITTKTKPCAEPVTFKLSTHEHVRRINQLSTSAAGLSSNTVGKIGHLAQNLGATLSRKKEGTRKGFEPDGAPSDKYKPGLLNKSLMAFSTIADGIDQAGRNLLTSTSSAATTVVTHKWGPEAGELSKGVGGGFKNVGLVYIDVTGVSRKAVVKSVAKGMVVGKVKGGGQVIVGGGDGGMQPELFLSDKPGQAFVLFSLLPNQLKPILNSVHFLPRPFDTKRHKTTQRTRSLQAESRRAVSTKIPTNNHAPPSTINAHLAKLHHRGWIFANVLQVFKYFFSPPETVPTAVDIGEVHHGCRCQQTQRQLNAAATSRAIGAFPPRGALAKMLHEILLSLSGHPSPLLRTAEASDANAASTAATSSPTTTLSPPERNLLSSAARLSDLHVKLLNYTGQISAQHPSTICRAVATSIDSAHLAAFRKKVLDVESDILKGESSLVGAYNIVPLTAVIGEFSDWTRRLEWLWEIVQFMLKGQGGKPNCTGAMLINRLRDELQTGYADIEATAVSLVRVAETAWLKQVSAWILYGRLPSFGGDDFFIKSATTGGSTGGGGGGEQQSEQEFAVEASLLPSFVAFSTASSMLFIGRSLTYIRARSTVDSNMHGLDHLSSQLGALSKLTYPLSSAAFARTITSIRLALSRNTLQKLLPLTKVVDILQLLRGFFLLGRGEFAMILTHQADEKLQARWKRAERLAQHHDFGKRDNNLAPPAVKEGEVSAVLARTWAAMTTLQGQHAEEDEGLELARDLLRLTLSKNKGGVGGTPLKLGASVRGARPPPGVRQHYSSSTIAATPFRNLLFSVPVVLNLEIPSPIDLFLTKTDLQTYSAINAYLLSLRRAHIRLTDLWKITALRRHYPAPPAPPYGSTPAGRSRAKVLRERQRERAGVMRAAWATASAAVFFLAETEAYLQNEVVDGLWDGFQAWLTAGVNKPKSTTATTRPVSRISTRQGGGSRPTTSGGESVKWHDDDDHGGEEEGEEEEEEEEGGGGGGGGGGGEGGSGDKERQQPAHHDPQTLALAHKMYLRALAHHLLLTNAGVTESLYSLLVRVDQLTARVRLLQDIWNRMDLEADEGVIDTRSVGDEETDVRQQLVETGEGVRDGIQDVISSLRNVVGESAWGGDDAGLSRRRKKDTLVGGGAGSGDGEGEEDDDEIDGVGVVGGEDEGRTLPEEGEYVPRRVGGIDRLLMKLDFGGWFDSKKDAAGGGFYDDHLGGSGY</sequence>
<keyword evidence="11" id="KW-1185">Reference proteome</keyword>
<feature type="compositionally biased region" description="Acidic residues" evidence="6">
    <location>
        <begin position="1270"/>
        <end position="1286"/>
    </location>
</feature>
<evidence type="ECO:0000259" key="7">
    <source>
        <dbReference type="Pfam" id="PF04130"/>
    </source>
</evidence>
<keyword evidence="3" id="KW-0963">Cytoplasm</keyword>
<dbReference type="InterPro" id="IPR009686">
    <property type="entry name" value="Senescence/spartin_C"/>
</dbReference>
<feature type="domain" description="Gamma tubulin complex component protein N-terminal" evidence="9">
    <location>
        <begin position="634"/>
        <end position="948"/>
    </location>
</feature>
<dbReference type="GO" id="GO:0031122">
    <property type="term" value="P:cytoplasmic microtubule organization"/>
    <property type="evidence" value="ECO:0007669"/>
    <property type="project" value="TreeGrafter"/>
</dbReference>
<keyword evidence="4" id="KW-0493">Microtubule</keyword>
<evidence type="ECO:0000259" key="8">
    <source>
        <dbReference type="Pfam" id="PF06911"/>
    </source>
</evidence>
<dbReference type="GO" id="GO:0000930">
    <property type="term" value="C:gamma-tubulin complex"/>
    <property type="evidence" value="ECO:0007669"/>
    <property type="project" value="TreeGrafter"/>
</dbReference>
<gene>
    <name evidence="10" type="ORF">MKZ38_007991</name>
</gene>
<feature type="region of interest" description="Disordered" evidence="6">
    <location>
        <begin position="1065"/>
        <end position="1085"/>
    </location>
</feature>
<evidence type="ECO:0000259" key="9">
    <source>
        <dbReference type="Pfam" id="PF17681"/>
    </source>
</evidence>
<organism evidence="10 11">
    <name type="scientific">Zalerion maritima</name>
    <dbReference type="NCBI Taxonomy" id="339359"/>
    <lineage>
        <taxon>Eukaryota</taxon>
        <taxon>Fungi</taxon>
        <taxon>Dikarya</taxon>
        <taxon>Ascomycota</taxon>
        <taxon>Pezizomycotina</taxon>
        <taxon>Sordariomycetes</taxon>
        <taxon>Lulworthiomycetidae</taxon>
        <taxon>Lulworthiales</taxon>
        <taxon>Lulworthiaceae</taxon>
        <taxon>Zalerion</taxon>
    </lineage>
</organism>
<dbReference type="GO" id="GO:0000278">
    <property type="term" value="P:mitotic cell cycle"/>
    <property type="evidence" value="ECO:0007669"/>
    <property type="project" value="TreeGrafter"/>
</dbReference>
<feature type="compositionally biased region" description="Basic and acidic residues" evidence="6">
    <location>
        <begin position="1300"/>
        <end position="1312"/>
    </location>
</feature>
<evidence type="ECO:0000256" key="2">
    <source>
        <dbReference type="ARBA" id="ARBA00010337"/>
    </source>
</evidence>
<evidence type="ECO:0000256" key="1">
    <source>
        <dbReference type="ARBA" id="ARBA00004267"/>
    </source>
</evidence>
<dbReference type="GO" id="GO:0051225">
    <property type="term" value="P:spindle assembly"/>
    <property type="evidence" value="ECO:0007669"/>
    <property type="project" value="TreeGrafter"/>
</dbReference>
<dbReference type="PANTHER" id="PTHR19302:SF27">
    <property type="entry name" value="GAMMA-TUBULIN COMPLEX COMPONENT 4"/>
    <property type="match status" value="1"/>
</dbReference>
<evidence type="ECO:0000256" key="3">
    <source>
        <dbReference type="ARBA" id="ARBA00022490"/>
    </source>
</evidence>
<feature type="region of interest" description="Disordered" evidence="6">
    <location>
        <begin position="653"/>
        <end position="676"/>
    </location>
</feature>